<feature type="transmembrane region" description="Helical" evidence="7">
    <location>
        <begin position="134"/>
        <end position="159"/>
    </location>
</feature>
<reference evidence="10 12" key="2">
    <citation type="submission" date="2020-02" db="EMBL/GenBank/DDBJ databases">
        <title>The WGS of Modestobacter muralis DSM 100205.</title>
        <authorList>
            <person name="Jiang Z."/>
        </authorList>
    </citation>
    <scope>NUCLEOTIDE SEQUENCE [LARGE SCALE GENOMIC DNA]</scope>
    <source>
        <strain evidence="10 12">DSM 100205</strain>
    </source>
</reference>
<keyword evidence="6 7" id="KW-0472">Membrane</keyword>
<feature type="transmembrane region" description="Helical" evidence="7">
    <location>
        <begin position="179"/>
        <end position="197"/>
    </location>
</feature>
<dbReference type="PANTHER" id="PTHR43163">
    <property type="entry name" value="DIPEPTIDE TRANSPORT SYSTEM PERMEASE PROTEIN DPPB-RELATED"/>
    <property type="match status" value="1"/>
</dbReference>
<dbReference type="InterPro" id="IPR035906">
    <property type="entry name" value="MetI-like_sf"/>
</dbReference>
<dbReference type="AlphaFoldDB" id="A0A6P0ENY0"/>
<keyword evidence="3" id="KW-1003">Cell membrane</keyword>
<evidence type="ECO:0000256" key="2">
    <source>
        <dbReference type="ARBA" id="ARBA00022448"/>
    </source>
</evidence>
<dbReference type="SUPFAM" id="SSF161098">
    <property type="entry name" value="MetI-like"/>
    <property type="match status" value="1"/>
</dbReference>
<keyword evidence="11" id="KW-1185">Reference proteome</keyword>
<feature type="transmembrane region" description="Helical" evidence="7">
    <location>
        <begin position="97"/>
        <end position="122"/>
    </location>
</feature>
<dbReference type="EMBL" id="JAAGWH010000004">
    <property type="protein sequence ID" value="NEK92777.1"/>
    <property type="molecule type" value="Genomic_DNA"/>
</dbReference>
<accession>A0A6P0ENY0</accession>
<gene>
    <name evidence="10" type="ORF">G3R41_01130</name>
    <name evidence="9" type="ORF">GCU67_01130</name>
</gene>
<dbReference type="PANTHER" id="PTHR43163:SF6">
    <property type="entry name" value="DIPEPTIDE TRANSPORT SYSTEM PERMEASE PROTEIN DPPB-RELATED"/>
    <property type="match status" value="1"/>
</dbReference>
<feature type="transmembrane region" description="Helical" evidence="7">
    <location>
        <begin position="284"/>
        <end position="307"/>
    </location>
</feature>
<keyword evidence="4 7" id="KW-0812">Transmembrane</keyword>
<protein>
    <submittedName>
        <fullName evidence="9">ABC transporter permease</fullName>
    </submittedName>
</protein>
<evidence type="ECO:0000313" key="9">
    <source>
        <dbReference type="EMBL" id="NEK92777.1"/>
    </source>
</evidence>
<dbReference type="RefSeq" id="WP_163609203.1">
    <property type="nucleotide sequence ID" value="NZ_JAAGWB010000004.1"/>
</dbReference>
<evidence type="ECO:0000313" key="10">
    <source>
        <dbReference type="EMBL" id="NEN49544.1"/>
    </source>
</evidence>
<sequence>MLDRFRFVPARLLQSVPVVFGVTILVFFMVHLLPGNPALTILGQSATPERVAALNTQLGLDEPLWDQYFLFLKRLVTGDLGESLTYQAPVSGLVLDAIPITLSLLAFALVLSLVISVPLAALAASAPGRLPDMVVRVFTLLGQGMPQFWVGIMLILLLGVKARAFPVGGYGMTAAEHPYYLFLPALTMAIAMCPTTIRSLRASTINVLGSDYVGTARSKGAAGIALFRGHVLRNAAIPTVSIIGVNLGYLVGGSLVIEKVFAIPGLGSLMINAIFTRDFPTIQAVALFVALFVIVVGILTDVVYTAIDPRVDLSSKERA</sequence>
<dbReference type="CDD" id="cd06261">
    <property type="entry name" value="TM_PBP2"/>
    <property type="match status" value="1"/>
</dbReference>
<comment type="subcellular location">
    <subcellularLocation>
        <location evidence="1 7">Cell membrane</location>
        <topology evidence="1 7">Multi-pass membrane protein</topology>
    </subcellularLocation>
</comment>
<dbReference type="Pfam" id="PF19300">
    <property type="entry name" value="BPD_transp_1_N"/>
    <property type="match status" value="1"/>
</dbReference>
<dbReference type="Proteomes" id="UP000471152">
    <property type="component" value="Unassembled WGS sequence"/>
</dbReference>
<dbReference type="InterPro" id="IPR000515">
    <property type="entry name" value="MetI-like"/>
</dbReference>
<evidence type="ECO:0000256" key="5">
    <source>
        <dbReference type="ARBA" id="ARBA00022989"/>
    </source>
</evidence>
<evidence type="ECO:0000256" key="6">
    <source>
        <dbReference type="ARBA" id="ARBA00023136"/>
    </source>
</evidence>
<proteinExistence type="inferred from homology"/>
<evidence type="ECO:0000256" key="4">
    <source>
        <dbReference type="ARBA" id="ARBA00022692"/>
    </source>
</evidence>
<evidence type="ECO:0000313" key="12">
    <source>
        <dbReference type="Proteomes" id="UP000471152"/>
    </source>
</evidence>
<dbReference type="Proteomes" id="UP000468828">
    <property type="component" value="Unassembled WGS sequence"/>
</dbReference>
<dbReference type="GO" id="GO:0055085">
    <property type="term" value="P:transmembrane transport"/>
    <property type="evidence" value="ECO:0007669"/>
    <property type="project" value="InterPro"/>
</dbReference>
<keyword evidence="5 7" id="KW-1133">Transmembrane helix</keyword>
<feature type="transmembrane region" description="Helical" evidence="7">
    <location>
        <begin position="12"/>
        <end position="33"/>
    </location>
</feature>
<comment type="caution">
    <text evidence="9">The sequence shown here is derived from an EMBL/GenBank/DDBJ whole genome shotgun (WGS) entry which is preliminary data.</text>
</comment>
<reference evidence="9 11" key="1">
    <citation type="submission" date="2020-01" db="EMBL/GenBank/DDBJ databases">
        <title>the WGS Modestobacter muralis CPCC 204518.</title>
        <authorList>
            <person name="Jiang Z."/>
        </authorList>
    </citation>
    <scope>NUCLEOTIDE SEQUENCE [LARGE SCALE GENOMIC DNA]</scope>
    <source>
        <strain evidence="9 11">DSM 100205</strain>
    </source>
</reference>
<dbReference type="GO" id="GO:0005886">
    <property type="term" value="C:plasma membrane"/>
    <property type="evidence" value="ECO:0007669"/>
    <property type="project" value="UniProtKB-SubCell"/>
</dbReference>
<keyword evidence="2 7" id="KW-0813">Transport</keyword>
<evidence type="ECO:0000256" key="7">
    <source>
        <dbReference type="RuleBase" id="RU363032"/>
    </source>
</evidence>
<comment type="similarity">
    <text evidence="7">Belongs to the binding-protein-dependent transport system permease family.</text>
</comment>
<evidence type="ECO:0000259" key="8">
    <source>
        <dbReference type="PROSITE" id="PS50928"/>
    </source>
</evidence>
<dbReference type="EMBL" id="JAAGWB010000004">
    <property type="protein sequence ID" value="NEN49544.1"/>
    <property type="molecule type" value="Genomic_DNA"/>
</dbReference>
<dbReference type="Gene3D" id="1.10.3720.10">
    <property type="entry name" value="MetI-like"/>
    <property type="match status" value="1"/>
</dbReference>
<dbReference type="Pfam" id="PF00528">
    <property type="entry name" value="BPD_transp_1"/>
    <property type="match status" value="1"/>
</dbReference>
<evidence type="ECO:0000256" key="3">
    <source>
        <dbReference type="ARBA" id="ARBA00022475"/>
    </source>
</evidence>
<dbReference type="InterPro" id="IPR045621">
    <property type="entry name" value="BPD_transp_1_N"/>
</dbReference>
<name>A0A6P0ENY0_9ACTN</name>
<organism evidence="9 11">
    <name type="scientific">Modestobacter muralis</name>
    <dbReference type="NCBI Taxonomy" id="1608614"/>
    <lineage>
        <taxon>Bacteria</taxon>
        <taxon>Bacillati</taxon>
        <taxon>Actinomycetota</taxon>
        <taxon>Actinomycetes</taxon>
        <taxon>Geodermatophilales</taxon>
        <taxon>Geodermatophilaceae</taxon>
        <taxon>Modestobacter</taxon>
    </lineage>
</organism>
<evidence type="ECO:0000313" key="11">
    <source>
        <dbReference type="Proteomes" id="UP000468828"/>
    </source>
</evidence>
<evidence type="ECO:0000256" key="1">
    <source>
        <dbReference type="ARBA" id="ARBA00004651"/>
    </source>
</evidence>
<dbReference type="PROSITE" id="PS50928">
    <property type="entry name" value="ABC_TM1"/>
    <property type="match status" value="1"/>
</dbReference>
<feature type="domain" description="ABC transmembrane type-1" evidence="8">
    <location>
        <begin position="98"/>
        <end position="300"/>
    </location>
</feature>